<dbReference type="SUPFAM" id="SSF52922">
    <property type="entry name" value="TK C-terminal domain-like"/>
    <property type="match status" value="1"/>
</dbReference>
<dbReference type="InterPro" id="IPR009014">
    <property type="entry name" value="Transketo_C/PFOR_II"/>
</dbReference>
<reference evidence="1" key="1">
    <citation type="journal article" date="2014" name="Front. Microbiol.">
        <title>High frequency of phylogenetically diverse reductive dehalogenase-homologous genes in deep subseafloor sedimentary metagenomes.</title>
        <authorList>
            <person name="Kawai M."/>
            <person name="Futagami T."/>
            <person name="Toyoda A."/>
            <person name="Takaki Y."/>
            <person name="Nishi S."/>
            <person name="Hori S."/>
            <person name="Arai W."/>
            <person name="Tsubouchi T."/>
            <person name="Morono Y."/>
            <person name="Uchiyama I."/>
            <person name="Ito T."/>
            <person name="Fujiyama A."/>
            <person name="Inagaki F."/>
            <person name="Takami H."/>
        </authorList>
    </citation>
    <scope>NUCLEOTIDE SEQUENCE</scope>
    <source>
        <strain evidence="1">Expedition CK06-06</strain>
    </source>
</reference>
<dbReference type="EMBL" id="BARU01048478">
    <property type="protein sequence ID" value="GAH96682.1"/>
    <property type="molecule type" value="Genomic_DNA"/>
</dbReference>
<organism evidence="1">
    <name type="scientific">marine sediment metagenome</name>
    <dbReference type="NCBI Taxonomy" id="412755"/>
    <lineage>
        <taxon>unclassified sequences</taxon>
        <taxon>metagenomes</taxon>
        <taxon>ecological metagenomes</taxon>
    </lineage>
</organism>
<evidence type="ECO:0000313" key="1">
    <source>
        <dbReference type="EMBL" id="GAH96682.1"/>
    </source>
</evidence>
<name>X1JRI6_9ZZZZ</name>
<feature type="non-terminal residue" evidence="1">
    <location>
        <position position="74"/>
    </location>
</feature>
<accession>X1JRI6</accession>
<dbReference type="Gene3D" id="3.40.50.920">
    <property type="match status" value="1"/>
</dbReference>
<dbReference type="AlphaFoldDB" id="X1JRI6"/>
<proteinExistence type="predicted"/>
<protein>
    <recommendedName>
        <fullName evidence="2">Pyruvate:ferredoxin oxidoreductase core domain-containing protein</fullName>
    </recommendedName>
</protein>
<sequence length="74" mass="8481">LTENLEMANKMVQKRLKKREGLASEIEPPKIYPHEDAQIILIGWGSTYGALKEALDVLINQGMDVSLMHFQEIW</sequence>
<gene>
    <name evidence="1" type="ORF">S03H2_72028</name>
</gene>
<evidence type="ECO:0008006" key="2">
    <source>
        <dbReference type="Google" id="ProtNLM"/>
    </source>
</evidence>
<comment type="caution">
    <text evidence="1">The sequence shown here is derived from an EMBL/GenBank/DDBJ whole genome shotgun (WGS) entry which is preliminary data.</text>
</comment>
<feature type="non-terminal residue" evidence="1">
    <location>
        <position position="1"/>
    </location>
</feature>